<gene>
    <name evidence="3" type="ORF">ACFQXB_15115</name>
</gene>
<accession>A0ABW2UPP7</accession>
<dbReference type="Proteomes" id="UP001596516">
    <property type="component" value="Unassembled WGS sequence"/>
</dbReference>
<proteinExistence type="predicted"/>
<dbReference type="EMBL" id="JBHTFQ010000008">
    <property type="protein sequence ID" value="MFC7705521.1"/>
    <property type="molecule type" value="Genomic_DNA"/>
</dbReference>
<evidence type="ECO:0000259" key="2">
    <source>
        <dbReference type="Pfam" id="PF17194"/>
    </source>
</evidence>
<keyword evidence="4" id="KW-1185">Reference proteome</keyword>
<name>A0ABW2UPP7_9RHOB</name>
<dbReference type="Pfam" id="PF17194">
    <property type="entry name" value="AbiEi_3_N"/>
    <property type="match status" value="1"/>
</dbReference>
<comment type="caution">
    <text evidence="3">The sequence shown here is derived from an EMBL/GenBank/DDBJ whole genome shotgun (WGS) entry which is preliminary data.</text>
</comment>
<dbReference type="InterPro" id="IPR033455">
    <property type="entry name" value="AbiEi_3_N"/>
</dbReference>
<evidence type="ECO:0000313" key="4">
    <source>
        <dbReference type="Proteomes" id="UP001596516"/>
    </source>
</evidence>
<evidence type="ECO:0000256" key="1">
    <source>
        <dbReference type="SAM" id="MobiDB-lite"/>
    </source>
</evidence>
<feature type="region of interest" description="Disordered" evidence="1">
    <location>
        <begin position="113"/>
        <end position="155"/>
    </location>
</feature>
<sequence length="155" mass="16663">MDTARSQDLKKLLDAVPGGYLGDAAWLVPEGIVHESFRDYVKRGLRSRITRGVFRSPLPNTPTSNSIDWKTCILSTQHIMGHPHVGGTTALGEQGTRVTCASAHVLLSGVDGQYPEPAGETADGCPKKNPPPILVSLPETGRDRGQNDRPAWIGV</sequence>
<organism evidence="3 4">
    <name type="scientific">Plastorhodobacter daqingensis</name>
    <dbReference type="NCBI Taxonomy" id="1387281"/>
    <lineage>
        <taxon>Bacteria</taxon>
        <taxon>Pseudomonadati</taxon>
        <taxon>Pseudomonadota</taxon>
        <taxon>Alphaproteobacteria</taxon>
        <taxon>Rhodobacterales</taxon>
        <taxon>Paracoccaceae</taxon>
        <taxon>Plastorhodobacter</taxon>
    </lineage>
</organism>
<reference evidence="4" key="1">
    <citation type="journal article" date="2019" name="Int. J. Syst. Evol. Microbiol.">
        <title>The Global Catalogue of Microorganisms (GCM) 10K type strain sequencing project: providing services to taxonomists for standard genome sequencing and annotation.</title>
        <authorList>
            <consortium name="The Broad Institute Genomics Platform"/>
            <consortium name="The Broad Institute Genome Sequencing Center for Infectious Disease"/>
            <person name="Wu L."/>
            <person name="Ma J."/>
        </authorList>
    </citation>
    <scope>NUCLEOTIDE SEQUENCE [LARGE SCALE GENOMIC DNA]</scope>
    <source>
        <strain evidence="4">CGMCC 1.12750</strain>
    </source>
</reference>
<dbReference type="RefSeq" id="WP_377405518.1">
    <property type="nucleotide sequence ID" value="NZ_JBHTFQ010000008.1"/>
</dbReference>
<evidence type="ECO:0000313" key="3">
    <source>
        <dbReference type="EMBL" id="MFC7705521.1"/>
    </source>
</evidence>
<feature type="domain" description="Transcriptional regulator AbiEi antitoxin N-terminal" evidence="2">
    <location>
        <begin position="7"/>
        <end position="97"/>
    </location>
</feature>
<protein>
    <submittedName>
        <fullName evidence="3">AbiEi antitoxin N-terminal domain-containing protein</fullName>
    </submittedName>
</protein>